<feature type="transmembrane region" description="Helical" evidence="1">
    <location>
        <begin position="189"/>
        <end position="208"/>
    </location>
</feature>
<organism evidence="2 3">
    <name type="scientific">Amycolatopsis taiwanensis</name>
    <dbReference type="NCBI Taxonomy" id="342230"/>
    <lineage>
        <taxon>Bacteria</taxon>
        <taxon>Bacillati</taxon>
        <taxon>Actinomycetota</taxon>
        <taxon>Actinomycetes</taxon>
        <taxon>Pseudonocardiales</taxon>
        <taxon>Pseudonocardiaceae</taxon>
        <taxon>Amycolatopsis</taxon>
    </lineage>
</organism>
<evidence type="ECO:0000256" key="1">
    <source>
        <dbReference type="SAM" id="Phobius"/>
    </source>
</evidence>
<keyword evidence="1" id="KW-0812">Transmembrane</keyword>
<protein>
    <submittedName>
        <fullName evidence="2">Membrane protein</fullName>
    </submittedName>
</protein>
<dbReference type="InterPro" id="IPR010699">
    <property type="entry name" value="DUF1275"/>
</dbReference>
<evidence type="ECO:0000313" key="2">
    <source>
        <dbReference type="EMBL" id="GLY65934.1"/>
    </source>
</evidence>
<accession>A0A9W6VGG2</accession>
<gene>
    <name evidence="2" type="ORF">Atai01_25530</name>
</gene>
<proteinExistence type="predicted"/>
<keyword evidence="1" id="KW-1133">Transmembrane helix</keyword>
<reference evidence="2" key="1">
    <citation type="submission" date="2023-03" db="EMBL/GenBank/DDBJ databases">
        <title>Amycolatopsis taiwanensis NBRC 103393.</title>
        <authorList>
            <person name="Ichikawa N."/>
            <person name="Sato H."/>
            <person name="Tonouchi N."/>
        </authorList>
    </citation>
    <scope>NUCLEOTIDE SEQUENCE</scope>
    <source>
        <strain evidence="2">NBRC 103393</strain>
    </source>
</reference>
<sequence>MNQRRHGPLPHLLVVLTLVTGLVDATSFLGLGTVFVANQTGNVVLLGFALGGAAALPVLSPLIGLVSFAVGAILGRWLRGDRGRLLTLGAAIEGALAAVALVLVLYLSNVYAPIVPLGLAMGLQNALVRRLAVPDLNTTVITSTLTGLLSEPLLGGQGRAGRRATSVAALFVGALIGGVLVTYTGLAYTLGLAVLLLAAVGAIAYLLTRRGGEWLVHRS</sequence>
<feature type="transmembrane region" description="Helical" evidence="1">
    <location>
        <begin position="85"/>
        <end position="104"/>
    </location>
</feature>
<dbReference type="Pfam" id="PF06912">
    <property type="entry name" value="DUF1275"/>
    <property type="match status" value="1"/>
</dbReference>
<dbReference type="AlphaFoldDB" id="A0A9W6VGG2"/>
<comment type="caution">
    <text evidence="2">The sequence shown here is derived from an EMBL/GenBank/DDBJ whole genome shotgun (WGS) entry which is preliminary data.</text>
</comment>
<feature type="transmembrane region" description="Helical" evidence="1">
    <location>
        <begin position="110"/>
        <end position="128"/>
    </location>
</feature>
<dbReference type="Proteomes" id="UP001165136">
    <property type="component" value="Unassembled WGS sequence"/>
</dbReference>
<feature type="transmembrane region" description="Helical" evidence="1">
    <location>
        <begin position="43"/>
        <end position="73"/>
    </location>
</feature>
<feature type="transmembrane region" description="Helical" evidence="1">
    <location>
        <begin position="12"/>
        <end position="37"/>
    </location>
</feature>
<dbReference type="PANTHER" id="PTHR37314">
    <property type="entry name" value="SLR0142 PROTEIN"/>
    <property type="match status" value="1"/>
</dbReference>
<dbReference type="RefSeq" id="WP_285486916.1">
    <property type="nucleotide sequence ID" value="NZ_BSTI01000005.1"/>
</dbReference>
<dbReference type="PANTHER" id="PTHR37314:SF4">
    <property type="entry name" value="UPF0700 TRANSMEMBRANE PROTEIN YOAK"/>
    <property type="match status" value="1"/>
</dbReference>
<dbReference type="EMBL" id="BSTI01000005">
    <property type="protein sequence ID" value="GLY65934.1"/>
    <property type="molecule type" value="Genomic_DNA"/>
</dbReference>
<keyword evidence="3" id="KW-1185">Reference proteome</keyword>
<keyword evidence="1" id="KW-0472">Membrane</keyword>
<evidence type="ECO:0000313" key="3">
    <source>
        <dbReference type="Proteomes" id="UP001165136"/>
    </source>
</evidence>
<feature type="transmembrane region" description="Helical" evidence="1">
    <location>
        <begin position="164"/>
        <end position="183"/>
    </location>
</feature>
<name>A0A9W6VGG2_9PSEU</name>